<protein>
    <recommendedName>
        <fullName evidence="3">Acyltransferase 3 domain-containing protein</fullName>
    </recommendedName>
</protein>
<reference evidence="5" key="1">
    <citation type="submission" date="2015-03" db="EMBL/GenBank/DDBJ databases">
        <title>Luteipulveratus halotolerans sp. nov., a novel actinobacterium (Dermacoccaceae) from Sarawak, Malaysia.</title>
        <authorList>
            <person name="Juboi H."/>
            <person name="Basik A."/>
            <person name="Shamsul S.S."/>
            <person name="Arnold P."/>
            <person name="Schmitt E.K."/>
            <person name="Sanglier J.-J."/>
            <person name="Yeo T."/>
        </authorList>
    </citation>
    <scope>NUCLEOTIDE SEQUENCE [LARGE SCALE GENOMIC DNA]</scope>
    <source>
        <strain evidence="5">C296001</strain>
    </source>
</reference>
<dbReference type="InterPro" id="IPR002656">
    <property type="entry name" value="Acyl_transf_3_dom"/>
</dbReference>
<feature type="transmembrane region" description="Helical" evidence="2">
    <location>
        <begin position="153"/>
        <end position="173"/>
    </location>
</feature>
<feature type="transmembrane region" description="Helical" evidence="2">
    <location>
        <begin position="281"/>
        <end position="301"/>
    </location>
</feature>
<feature type="domain" description="Acyltransferase 3" evidence="3">
    <location>
        <begin position="2"/>
        <end position="332"/>
    </location>
</feature>
<name>A0A0L6CJR6_9MICO</name>
<feature type="transmembrane region" description="Helical" evidence="2">
    <location>
        <begin position="24"/>
        <end position="48"/>
    </location>
</feature>
<feature type="region of interest" description="Disordered" evidence="1">
    <location>
        <begin position="365"/>
        <end position="390"/>
    </location>
</feature>
<proteinExistence type="predicted"/>
<evidence type="ECO:0000256" key="2">
    <source>
        <dbReference type="SAM" id="Phobius"/>
    </source>
</evidence>
<dbReference type="EMBL" id="LAIR01000002">
    <property type="protein sequence ID" value="KNX37763.1"/>
    <property type="molecule type" value="Genomic_DNA"/>
</dbReference>
<feature type="transmembrane region" description="Helical" evidence="2">
    <location>
        <begin position="225"/>
        <end position="244"/>
    </location>
</feature>
<keyword evidence="2" id="KW-1133">Transmembrane helix</keyword>
<dbReference type="PANTHER" id="PTHR23028:SF53">
    <property type="entry name" value="ACYL_TRANSF_3 DOMAIN-CONTAINING PROTEIN"/>
    <property type="match status" value="1"/>
</dbReference>
<keyword evidence="2" id="KW-0812">Transmembrane</keyword>
<sequence>MAALAVVVSHTGIPKSAPEPLVKLAAWGHIGVPLFFMLSGFVLAYNYADLTAGDRRRTVLFYVARVARVMPLYWVMVAYCVAFYFAIGHVQYPGVLVQNIFAVQTWGSDVLAAQSRYNGPGWSIGVELFFYALFPFVAPLVARFANRFRLRGIALLVAAGAAISLSLWAWFVVTGRADLPAADGQSAHRWLYRNPLPHLVEFVVGLALAHALPYARRWSARTHHLVQGGVVAYVLGLGMFHVVGSGPWSAGSFGPFFVLPFAVGMLSLAADRGWLARALSVRVMVSLGTASYALYLTHRWFVWQLSTGDQIRTGEGLRPYVALVLTIAVLLVVAEGAHRYVETPARTMLLRLSRSVVAWRDERAGLKRSGGGGVGRPEPTDDPEVLAPTR</sequence>
<organism evidence="4 5">
    <name type="scientific">Luteipulveratus halotolerans</name>
    <dbReference type="NCBI Taxonomy" id="1631356"/>
    <lineage>
        <taxon>Bacteria</taxon>
        <taxon>Bacillati</taxon>
        <taxon>Actinomycetota</taxon>
        <taxon>Actinomycetes</taxon>
        <taxon>Micrococcales</taxon>
        <taxon>Dermacoccaceae</taxon>
        <taxon>Luteipulveratus</taxon>
    </lineage>
</organism>
<feature type="transmembrane region" description="Helical" evidence="2">
    <location>
        <begin position="69"/>
        <end position="87"/>
    </location>
</feature>
<keyword evidence="2" id="KW-0472">Membrane</keyword>
<dbReference type="InterPro" id="IPR050879">
    <property type="entry name" value="Acyltransferase_3"/>
</dbReference>
<accession>A0A0L6CJR6</accession>
<dbReference type="GO" id="GO:0016020">
    <property type="term" value="C:membrane"/>
    <property type="evidence" value="ECO:0007669"/>
    <property type="project" value="TreeGrafter"/>
</dbReference>
<comment type="caution">
    <text evidence="4">The sequence shown here is derived from an EMBL/GenBank/DDBJ whole genome shotgun (WGS) entry which is preliminary data.</text>
</comment>
<dbReference type="AlphaFoldDB" id="A0A0L6CJR6"/>
<keyword evidence="5" id="KW-1185">Reference proteome</keyword>
<dbReference type="GO" id="GO:0016747">
    <property type="term" value="F:acyltransferase activity, transferring groups other than amino-acyl groups"/>
    <property type="evidence" value="ECO:0007669"/>
    <property type="project" value="InterPro"/>
</dbReference>
<dbReference type="PATRIC" id="fig|1631356.3.peg.2421"/>
<dbReference type="Proteomes" id="UP000037397">
    <property type="component" value="Unassembled WGS sequence"/>
</dbReference>
<evidence type="ECO:0000313" key="5">
    <source>
        <dbReference type="Proteomes" id="UP000037397"/>
    </source>
</evidence>
<evidence type="ECO:0000256" key="1">
    <source>
        <dbReference type="SAM" id="MobiDB-lite"/>
    </source>
</evidence>
<dbReference type="PANTHER" id="PTHR23028">
    <property type="entry name" value="ACETYLTRANSFERASE"/>
    <property type="match status" value="1"/>
</dbReference>
<dbReference type="Pfam" id="PF01757">
    <property type="entry name" value="Acyl_transf_3"/>
    <property type="match status" value="1"/>
</dbReference>
<dbReference type="GO" id="GO:0009103">
    <property type="term" value="P:lipopolysaccharide biosynthetic process"/>
    <property type="evidence" value="ECO:0007669"/>
    <property type="project" value="TreeGrafter"/>
</dbReference>
<dbReference type="STRING" id="1631356.VV01_12360"/>
<feature type="transmembrane region" description="Helical" evidence="2">
    <location>
        <begin position="121"/>
        <end position="141"/>
    </location>
</feature>
<gene>
    <name evidence="4" type="ORF">VV01_12360</name>
</gene>
<feature type="transmembrane region" description="Helical" evidence="2">
    <location>
        <begin position="250"/>
        <end position="269"/>
    </location>
</feature>
<evidence type="ECO:0000313" key="4">
    <source>
        <dbReference type="EMBL" id="KNX37763.1"/>
    </source>
</evidence>
<evidence type="ECO:0000259" key="3">
    <source>
        <dbReference type="Pfam" id="PF01757"/>
    </source>
</evidence>
<feature type="transmembrane region" description="Helical" evidence="2">
    <location>
        <begin position="196"/>
        <end position="213"/>
    </location>
</feature>
<feature type="transmembrane region" description="Helical" evidence="2">
    <location>
        <begin position="321"/>
        <end position="341"/>
    </location>
</feature>